<proteinExistence type="predicted"/>
<name>X1QNW9_9ZZZZ</name>
<organism evidence="1">
    <name type="scientific">marine sediment metagenome</name>
    <dbReference type="NCBI Taxonomy" id="412755"/>
    <lineage>
        <taxon>unclassified sequences</taxon>
        <taxon>metagenomes</taxon>
        <taxon>ecological metagenomes</taxon>
    </lineage>
</organism>
<accession>X1QNW9</accession>
<sequence>MDERAKDILRRAGYHHTGIDDVKAKLIASITEFQKHIFRARGFIPGDLSKAKDELLEALKELEVQEKLGAPPHDIRMMERYIKQIIEAIDSRDPALAVVKFERFFTFIGEKMMG</sequence>
<gene>
    <name evidence="1" type="ORF">S06H3_60348</name>
</gene>
<dbReference type="AlphaFoldDB" id="X1QNW9"/>
<comment type="caution">
    <text evidence="1">The sequence shown here is derived from an EMBL/GenBank/DDBJ whole genome shotgun (WGS) entry which is preliminary data.</text>
</comment>
<dbReference type="EMBL" id="BARV01039355">
    <property type="protein sequence ID" value="GAI56466.1"/>
    <property type="molecule type" value="Genomic_DNA"/>
</dbReference>
<protein>
    <submittedName>
        <fullName evidence="1">Uncharacterized protein</fullName>
    </submittedName>
</protein>
<reference evidence="1" key="1">
    <citation type="journal article" date="2014" name="Front. Microbiol.">
        <title>High frequency of phylogenetically diverse reductive dehalogenase-homologous genes in deep subseafloor sedimentary metagenomes.</title>
        <authorList>
            <person name="Kawai M."/>
            <person name="Futagami T."/>
            <person name="Toyoda A."/>
            <person name="Takaki Y."/>
            <person name="Nishi S."/>
            <person name="Hori S."/>
            <person name="Arai W."/>
            <person name="Tsubouchi T."/>
            <person name="Morono Y."/>
            <person name="Uchiyama I."/>
            <person name="Ito T."/>
            <person name="Fujiyama A."/>
            <person name="Inagaki F."/>
            <person name="Takami H."/>
        </authorList>
    </citation>
    <scope>NUCLEOTIDE SEQUENCE</scope>
    <source>
        <strain evidence="1">Expedition CK06-06</strain>
    </source>
</reference>
<evidence type="ECO:0000313" key="1">
    <source>
        <dbReference type="EMBL" id="GAI56466.1"/>
    </source>
</evidence>